<dbReference type="AlphaFoldDB" id="B9W7K5"/>
<dbReference type="CGD" id="CAL0000164942">
    <property type="gene designation" value="Cd36_04060"/>
</dbReference>
<protein>
    <recommendedName>
        <fullName evidence="4">N-acetylglucosamine-induced protein</fullName>
    </recommendedName>
</protein>
<dbReference type="PANTHER" id="PTHR35020:SF2">
    <property type="entry name" value="N-ACETYLGLUCOSAMINE-INDUCED PROTEIN 1"/>
    <property type="match status" value="1"/>
</dbReference>
<evidence type="ECO:0000313" key="2">
    <source>
        <dbReference type="EMBL" id="CAX44666.1"/>
    </source>
</evidence>
<evidence type="ECO:0000313" key="1">
    <source>
        <dbReference type="CGD" id="CAL0000164942"/>
    </source>
</evidence>
<dbReference type="OrthoDB" id="10053431at2759"/>
<dbReference type="Pfam" id="PF12239">
    <property type="entry name" value="DUF3605"/>
    <property type="match status" value="1"/>
</dbReference>
<evidence type="ECO:0008006" key="4">
    <source>
        <dbReference type="Google" id="ProtNLM"/>
    </source>
</evidence>
<dbReference type="InterPro" id="IPR022036">
    <property type="entry name" value="DUF3605"/>
</dbReference>
<dbReference type="eggNOG" id="ENOG502S263">
    <property type="taxonomic scope" value="Eukaryota"/>
</dbReference>
<dbReference type="HOGENOM" id="CLU_075862_2_0_1"/>
<evidence type="ECO:0000313" key="3">
    <source>
        <dbReference type="Proteomes" id="UP000002605"/>
    </source>
</evidence>
<name>B9W7K5_CANDC</name>
<dbReference type="GO" id="GO:0006044">
    <property type="term" value="P:N-acetylglucosamine metabolic process"/>
    <property type="evidence" value="ECO:0007669"/>
    <property type="project" value="TreeGrafter"/>
</dbReference>
<sequence length="255" mass="30353">MNPVTTIITNFNNSQLQTPPTSPVTFDKYYAHFNIQLEQSKLMPQPSKIKNGDPFTWSDIQFIIKSNQLEIFARSRQQTIKYHKFKQWLKDNELSINDYLLDYELHWNESDLREQKHEYIPDKEYSIEYPEDLIFHNSNDISILYNKFPYYFEPNVKHICIWSKLKIPVDKNSQVGDISDMTKKLINKYLEKTFVAKGISWDQIVWFKNWLSLQSVRSISHIHVILKDVDDKFIDELISSGCSEVLTLDDYRNLE</sequence>
<reference evidence="2 3" key="1">
    <citation type="journal article" date="2009" name="Genome Res.">
        <title>Comparative genomics of the fungal pathogens Candida dubliniensis and Candida albicans.</title>
        <authorList>
            <person name="Jackson A.P."/>
            <person name="Gamble J.A."/>
            <person name="Yeomans T."/>
            <person name="Moran G.P."/>
            <person name="Saunders D."/>
            <person name="Harris D."/>
            <person name="Aslett M."/>
            <person name="Barrell J.F."/>
            <person name="Butler G."/>
            <person name="Citiulo F."/>
            <person name="Coleman D.C."/>
            <person name="de Groot P.W.J."/>
            <person name="Goodwin T.J."/>
            <person name="Quail M.A."/>
            <person name="McQuillan J."/>
            <person name="Munro C.A."/>
            <person name="Pain A."/>
            <person name="Poulter R.T."/>
            <person name="Rajandream M.A."/>
            <person name="Renauld H."/>
            <person name="Spiering M.J."/>
            <person name="Tivey A."/>
            <person name="Gow N.A.R."/>
            <person name="Barrell B."/>
            <person name="Sullivan D.J."/>
            <person name="Berriman M."/>
        </authorList>
    </citation>
    <scope>NUCLEOTIDE SEQUENCE [LARGE SCALE GENOMIC DNA]</scope>
    <source>
        <strain evidence="3">CD36 / ATCC MYA-646 / CBS 7987 / NCPF 3949 / NRRL Y-17841</strain>
    </source>
</reference>
<proteinExistence type="predicted"/>
<dbReference type="Proteomes" id="UP000002605">
    <property type="component" value="Chromosome 1"/>
</dbReference>
<dbReference type="GO" id="GO:0005737">
    <property type="term" value="C:cytoplasm"/>
    <property type="evidence" value="ECO:0007669"/>
    <property type="project" value="TreeGrafter"/>
</dbReference>
<accession>B9W7K5</accession>
<gene>
    <name evidence="1" type="ordered locus">Cd36_04060</name>
    <name evidence="2" type="ORF">CD36_04060</name>
</gene>
<keyword evidence="3" id="KW-1185">Reference proteome</keyword>
<organism evidence="2 3">
    <name type="scientific">Candida dubliniensis (strain CD36 / ATCC MYA-646 / CBS 7987 / NCPF 3949 / NRRL Y-17841)</name>
    <name type="common">Yeast</name>
    <dbReference type="NCBI Taxonomy" id="573826"/>
    <lineage>
        <taxon>Eukaryota</taxon>
        <taxon>Fungi</taxon>
        <taxon>Dikarya</taxon>
        <taxon>Ascomycota</taxon>
        <taxon>Saccharomycotina</taxon>
        <taxon>Pichiomycetes</taxon>
        <taxon>Debaryomycetaceae</taxon>
        <taxon>Candida/Lodderomyces clade</taxon>
        <taxon>Candida</taxon>
    </lineage>
</organism>
<dbReference type="EMBL" id="FM992688">
    <property type="protein sequence ID" value="CAX44666.1"/>
    <property type="molecule type" value="Genomic_DNA"/>
</dbReference>
<dbReference type="GeneID" id="8044613"/>
<dbReference type="PANTHER" id="PTHR35020">
    <property type="entry name" value="N-ACETYLGLUCOSAMINE-INDUCED PROTEIN 1"/>
    <property type="match status" value="1"/>
</dbReference>
<dbReference type="KEGG" id="cdu:CD36_04060"/>
<dbReference type="RefSeq" id="XP_002417076.1">
    <property type="nucleotide sequence ID" value="XM_002417031.1"/>
</dbReference>